<keyword evidence="3" id="KW-1185">Reference proteome</keyword>
<sequence length="123" mass="13947">MTDAQTITALYRAENEAMVTKDVARLAQILAPTMTLTHMTGYVQPKLEWIDQIQNEEMRYFNSEEVGLEILQVSAHQASLIGQNKVKASVWGSAVHVWPLAMKMYFIKDNGVWLISKQEASTF</sequence>
<evidence type="ECO:0000259" key="1">
    <source>
        <dbReference type="Pfam" id="PF14534"/>
    </source>
</evidence>
<organism evidence="2 3">
    <name type="scientific">Agrilactobacillus yilanensis</name>
    <dbReference type="NCBI Taxonomy" id="2485997"/>
    <lineage>
        <taxon>Bacteria</taxon>
        <taxon>Bacillati</taxon>
        <taxon>Bacillota</taxon>
        <taxon>Bacilli</taxon>
        <taxon>Lactobacillales</taxon>
        <taxon>Lactobacillaceae</taxon>
        <taxon>Agrilactobacillus</taxon>
    </lineage>
</organism>
<dbReference type="Proteomes" id="UP001597267">
    <property type="component" value="Unassembled WGS sequence"/>
</dbReference>
<name>A0ABW4J7F4_9LACO</name>
<gene>
    <name evidence="2" type="ORF">ACFQ5M_02090</name>
</gene>
<dbReference type="InterPro" id="IPR032710">
    <property type="entry name" value="NTF2-like_dom_sf"/>
</dbReference>
<feature type="domain" description="DUF4440" evidence="1">
    <location>
        <begin position="7"/>
        <end position="115"/>
    </location>
</feature>
<dbReference type="InterPro" id="IPR027843">
    <property type="entry name" value="DUF4440"/>
</dbReference>
<dbReference type="EMBL" id="JBHTOP010000003">
    <property type="protein sequence ID" value="MFD1670882.1"/>
    <property type="molecule type" value="Genomic_DNA"/>
</dbReference>
<dbReference type="SUPFAM" id="SSF54427">
    <property type="entry name" value="NTF2-like"/>
    <property type="match status" value="1"/>
</dbReference>
<reference evidence="3" key="1">
    <citation type="journal article" date="2019" name="Int. J. Syst. Evol. Microbiol.">
        <title>The Global Catalogue of Microorganisms (GCM) 10K type strain sequencing project: providing services to taxonomists for standard genome sequencing and annotation.</title>
        <authorList>
            <consortium name="The Broad Institute Genomics Platform"/>
            <consortium name="The Broad Institute Genome Sequencing Center for Infectious Disease"/>
            <person name="Wu L."/>
            <person name="Ma J."/>
        </authorList>
    </citation>
    <scope>NUCLEOTIDE SEQUENCE [LARGE SCALE GENOMIC DNA]</scope>
    <source>
        <strain evidence="3">CCM 8896</strain>
    </source>
</reference>
<evidence type="ECO:0000313" key="3">
    <source>
        <dbReference type="Proteomes" id="UP001597267"/>
    </source>
</evidence>
<protein>
    <submittedName>
        <fullName evidence="2">Nuclear transport factor 2 family protein</fullName>
    </submittedName>
</protein>
<proteinExistence type="predicted"/>
<evidence type="ECO:0000313" key="2">
    <source>
        <dbReference type="EMBL" id="MFD1670882.1"/>
    </source>
</evidence>
<dbReference type="Pfam" id="PF14534">
    <property type="entry name" value="DUF4440"/>
    <property type="match status" value="1"/>
</dbReference>
<dbReference type="RefSeq" id="WP_164507000.1">
    <property type="nucleotide sequence ID" value="NZ_JBHTOP010000003.1"/>
</dbReference>
<accession>A0ABW4J7F4</accession>
<comment type="caution">
    <text evidence="2">The sequence shown here is derived from an EMBL/GenBank/DDBJ whole genome shotgun (WGS) entry which is preliminary data.</text>
</comment>
<dbReference type="Gene3D" id="3.10.450.50">
    <property type="match status" value="1"/>
</dbReference>